<comment type="caution">
    <text evidence="1">The sequence shown here is derived from an EMBL/GenBank/DDBJ whole genome shotgun (WGS) entry which is preliminary data.</text>
</comment>
<evidence type="ECO:0000313" key="1">
    <source>
        <dbReference type="EMBL" id="TDD62434.1"/>
    </source>
</evidence>
<keyword evidence="2" id="KW-1185">Reference proteome</keyword>
<evidence type="ECO:0000313" key="2">
    <source>
        <dbReference type="Proteomes" id="UP000294513"/>
    </source>
</evidence>
<dbReference type="AlphaFoldDB" id="A0A4R4ZW20"/>
<accession>A0A4R4ZW20</accession>
<protein>
    <submittedName>
        <fullName evidence="1">Uncharacterized protein</fullName>
    </submittedName>
</protein>
<dbReference type="RefSeq" id="WP_131903437.1">
    <property type="nucleotide sequence ID" value="NZ_SMKU01000530.1"/>
</dbReference>
<dbReference type="Proteomes" id="UP000294513">
    <property type="component" value="Unassembled WGS sequence"/>
</dbReference>
<gene>
    <name evidence="1" type="ORF">E1298_44665</name>
</gene>
<sequence>MSTRLTPIADGGCQQGACPTVHLTDRGTYGFQGTVITDHGLGIPDHEMIVELPPELVEQLVDRVLAQREQGDGQ</sequence>
<dbReference type="OrthoDB" id="3577809at2"/>
<dbReference type="EMBL" id="SMKU01000530">
    <property type="protein sequence ID" value="TDD62434.1"/>
    <property type="molecule type" value="Genomic_DNA"/>
</dbReference>
<organism evidence="1 2">
    <name type="scientific">Actinomadura rubrisoli</name>
    <dbReference type="NCBI Taxonomy" id="2530368"/>
    <lineage>
        <taxon>Bacteria</taxon>
        <taxon>Bacillati</taxon>
        <taxon>Actinomycetota</taxon>
        <taxon>Actinomycetes</taxon>
        <taxon>Streptosporangiales</taxon>
        <taxon>Thermomonosporaceae</taxon>
        <taxon>Actinomadura</taxon>
    </lineage>
</organism>
<name>A0A4R4ZW20_9ACTN</name>
<proteinExistence type="predicted"/>
<reference evidence="1 2" key="1">
    <citation type="submission" date="2019-03" db="EMBL/GenBank/DDBJ databases">
        <title>Draft genome sequences of novel Actinobacteria.</title>
        <authorList>
            <person name="Sahin N."/>
            <person name="Ay H."/>
            <person name="Saygin H."/>
        </authorList>
    </citation>
    <scope>NUCLEOTIDE SEQUENCE [LARGE SCALE GENOMIC DNA]</scope>
    <source>
        <strain evidence="1 2">H3C3</strain>
    </source>
</reference>